<evidence type="ECO:0000313" key="1">
    <source>
        <dbReference type="EMBL" id="KZV25514.1"/>
    </source>
</evidence>
<sequence length="136" mass="14810">MSSEKGQTSDVARALSQPFLNPCLGRKLCQVVSSVVVVSCVEVISWCRVISYVNFASCVCENSKIQLSEIEPKKIIRSGKVNSDLGRSTQFGTSTQIWDGQLISGTVNGQLRFETVNRDLESQQLLGSGEPAVNQI</sequence>
<gene>
    <name evidence="1" type="ORF">F511_07224</name>
</gene>
<dbReference type="Proteomes" id="UP000250235">
    <property type="component" value="Unassembled WGS sequence"/>
</dbReference>
<reference evidence="1 2" key="1">
    <citation type="journal article" date="2015" name="Proc. Natl. Acad. Sci. U.S.A.">
        <title>The resurrection genome of Boea hygrometrica: A blueprint for survival of dehydration.</title>
        <authorList>
            <person name="Xiao L."/>
            <person name="Yang G."/>
            <person name="Zhang L."/>
            <person name="Yang X."/>
            <person name="Zhao S."/>
            <person name="Ji Z."/>
            <person name="Zhou Q."/>
            <person name="Hu M."/>
            <person name="Wang Y."/>
            <person name="Chen M."/>
            <person name="Xu Y."/>
            <person name="Jin H."/>
            <person name="Xiao X."/>
            <person name="Hu G."/>
            <person name="Bao F."/>
            <person name="Hu Y."/>
            <person name="Wan P."/>
            <person name="Li L."/>
            <person name="Deng X."/>
            <person name="Kuang T."/>
            <person name="Xiang C."/>
            <person name="Zhu J.K."/>
            <person name="Oliver M.J."/>
            <person name="He Y."/>
        </authorList>
    </citation>
    <scope>NUCLEOTIDE SEQUENCE [LARGE SCALE GENOMIC DNA]</scope>
    <source>
        <strain evidence="2">cv. XS01</strain>
    </source>
</reference>
<dbReference type="AlphaFoldDB" id="A0A2Z7AUG3"/>
<organism evidence="1 2">
    <name type="scientific">Dorcoceras hygrometricum</name>
    <dbReference type="NCBI Taxonomy" id="472368"/>
    <lineage>
        <taxon>Eukaryota</taxon>
        <taxon>Viridiplantae</taxon>
        <taxon>Streptophyta</taxon>
        <taxon>Embryophyta</taxon>
        <taxon>Tracheophyta</taxon>
        <taxon>Spermatophyta</taxon>
        <taxon>Magnoliopsida</taxon>
        <taxon>eudicotyledons</taxon>
        <taxon>Gunneridae</taxon>
        <taxon>Pentapetalae</taxon>
        <taxon>asterids</taxon>
        <taxon>lamiids</taxon>
        <taxon>Lamiales</taxon>
        <taxon>Gesneriaceae</taxon>
        <taxon>Didymocarpoideae</taxon>
        <taxon>Trichosporeae</taxon>
        <taxon>Loxocarpinae</taxon>
        <taxon>Dorcoceras</taxon>
    </lineage>
</organism>
<name>A0A2Z7AUG3_9LAMI</name>
<evidence type="ECO:0000313" key="2">
    <source>
        <dbReference type="Proteomes" id="UP000250235"/>
    </source>
</evidence>
<dbReference type="EMBL" id="KV011870">
    <property type="protein sequence ID" value="KZV25514.1"/>
    <property type="molecule type" value="Genomic_DNA"/>
</dbReference>
<proteinExistence type="predicted"/>
<keyword evidence="2" id="KW-1185">Reference proteome</keyword>
<accession>A0A2Z7AUG3</accession>
<protein>
    <submittedName>
        <fullName evidence="1">Uncharacterized protein</fullName>
    </submittedName>
</protein>